<dbReference type="HOGENOM" id="CLU_2296545_0_0_1"/>
<dbReference type="InParanoid" id="D8R9M3"/>
<name>D8R9M3_SELML</name>
<evidence type="ECO:0008006" key="4">
    <source>
        <dbReference type="Google" id="ProtNLM"/>
    </source>
</evidence>
<dbReference type="KEGG" id="smo:SELMODRAFT_408686"/>
<dbReference type="Proteomes" id="UP000001514">
    <property type="component" value="Unassembled WGS sequence"/>
</dbReference>
<evidence type="ECO:0000313" key="3">
    <source>
        <dbReference type="Proteomes" id="UP000001514"/>
    </source>
</evidence>
<keyword evidence="3" id="KW-1185">Reference proteome</keyword>
<gene>
    <name evidence="2" type="ORF">SELMODRAFT_408686</name>
</gene>
<accession>D8R9M3</accession>
<dbReference type="Gramene" id="EFJ31177">
    <property type="protein sequence ID" value="EFJ31177"/>
    <property type="gene ID" value="SELMODRAFT_408686"/>
</dbReference>
<feature type="chain" id="PRO_5003121622" description="Pectinesterase inhibitor domain-containing protein" evidence="1">
    <location>
        <begin position="20"/>
        <end position="101"/>
    </location>
</feature>
<evidence type="ECO:0000256" key="1">
    <source>
        <dbReference type="SAM" id="SignalP"/>
    </source>
</evidence>
<organism evidence="3">
    <name type="scientific">Selaginella moellendorffii</name>
    <name type="common">Spikemoss</name>
    <dbReference type="NCBI Taxonomy" id="88036"/>
    <lineage>
        <taxon>Eukaryota</taxon>
        <taxon>Viridiplantae</taxon>
        <taxon>Streptophyta</taxon>
        <taxon>Embryophyta</taxon>
        <taxon>Tracheophyta</taxon>
        <taxon>Lycopodiopsida</taxon>
        <taxon>Selaginellales</taxon>
        <taxon>Selaginellaceae</taxon>
        <taxon>Selaginella</taxon>
    </lineage>
</organism>
<keyword evidence="1" id="KW-0732">Signal</keyword>
<reference evidence="2 3" key="1">
    <citation type="journal article" date="2011" name="Science">
        <title>The Selaginella genome identifies genetic changes associated with the evolution of vascular plants.</title>
        <authorList>
            <person name="Banks J.A."/>
            <person name="Nishiyama T."/>
            <person name="Hasebe M."/>
            <person name="Bowman J.L."/>
            <person name="Gribskov M."/>
            <person name="dePamphilis C."/>
            <person name="Albert V.A."/>
            <person name="Aono N."/>
            <person name="Aoyama T."/>
            <person name="Ambrose B.A."/>
            <person name="Ashton N.W."/>
            <person name="Axtell M.J."/>
            <person name="Barker E."/>
            <person name="Barker M.S."/>
            <person name="Bennetzen J.L."/>
            <person name="Bonawitz N.D."/>
            <person name="Chapple C."/>
            <person name="Cheng C."/>
            <person name="Correa L.G."/>
            <person name="Dacre M."/>
            <person name="DeBarry J."/>
            <person name="Dreyer I."/>
            <person name="Elias M."/>
            <person name="Engstrom E.M."/>
            <person name="Estelle M."/>
            <person name="Feng L."/>
            <person name="Finet C."/>
            <person name="Floyd S.K."/>
            <person name="Frommer W.B."/>
            <person name="Fujita T."/>
            <person name="Gramzow L."/>
            <person name="Gutensohn M."/>
            <person name="Harholt J."/>
            <person name="Hattori M."/>
            <person name="Heyl A."/>
            <person name="Hirai T."/>
            <person name="Hiwatashi Y."/>
            <person name="Ishikawa M."/>
            <person name="Iwata M."/>
            <person name="Karol K.G."/>
            <person name="Koehler B."/>
            <person name="Kolukisaoglu U."/>
            <person name="Kubo M."/>
            <person name="Kurata T."/>
            <person name="Lalonde S."/>
            <person name="Li K."/>
            <person name="Li Y."/>
            <person name="Litt A."/>
            <person name="Lyons E."/>
            <person name="Manning G."/>
            <person name="Maruyama T."/>
            <person name="Michael T.P."/>
            <person name="Mikami K."/>
            <person name="Miyazaki S."/>
            <person name="Morinaga S."/>
            <person name="Murata T."/>
            <person name="Mueller-Roeber B."/>
            <person name="Nelson D.R."/>
            <person name="Obara M."/>
            <person name="Oguri Y."/>
            <person name="Olmstead R.G."/>
            <person name="Onodera N."/>
            <person name="Petersen B.L."/>
            <person name="Pils B."/>
            <person name="Prigge M."/>
            <person name="Rensing S.A."/>
            <person name="Riano-Pachon D.M."/>
            <person name="Roberts A.W."/>
            <person name="Sato Y."/>
            <person name="Scheller H.V."/>
            <person name="Schulz B."/>
            <person name="Schulz C."/>
            <person name="Shakirov E.V."/>
            <person name="Shibagaki N."/>
            <person name="Shinohara N."/>
            <person name="Shippen D.E."/>
            <person name="Soerensen I."/>
            <person name="Sotooka R."/>
            <person name="Sugimoto N."/>
            <person name="Sugita M."/>
            <person name="Sumikawa N."/>
            <person name="Tanurdzic M."/>
            <person name="Theissen G."/>
            <person name="Ulvskov P."/>
            <person name="Wakazuki S."/>
            <person name="Weng J.K."/>
            <person name="Willats W.W."/>
            <person name="Wipf D."/>
            <person name="Wolf P.G."/>
            <person name="Yang L."/>
            <person name="Zimmer A.D."/>
            <person name="Zhu Q."/>
            <person name="Mitros T."/>
            <person name="Hellsten U."/>
            <person name="Loque D."/>
            <person name="Otillar R."/>
            <person name="Salamov A."/>
            <person name="Schmutz J."/>
            <person name="Shapiro H."/>
            <person name="Lindquist E."/>
            <person name="Lucas S."/>
            <person name="Rokhsar D."/>
            <person name="Grigoriev I.V."/>
        </authorList>
    </citation>
    <scope>NUCLEOTIDE SEQUENCE [LARGE SCALE GENOMIC DNA]</scope>
</reference>
<evidence type="ECO:0000313" key="2">
    <source>
        <dbReference type="EMBL" id="EFJ31177.1"/>
    </source>
</evidence>
<protein>
    <recommendedName>
        <fullName evidence="4">Pectinesterase inhibitor domain-containing protein</fullName>
    </recommendedName>
</protein>
<proteinExistence type="predicted"/>
<dbReference type="AlphaFoldDB" id="D8R9M3"/>
<sequence length="101" mass="10230">MSALALICCAILLAAPALSHDVDTLAMQSLEKQIKGVLSSGNTTPADAILRKCMSAASAAGLSDDDQAAVGAISKIVDAAEDILQQALNAVPDAHHNCVFG</sequence>
<feature type="signal peptide" evidence="1">
    <location>
        <begin position="1"/>
        <end position="19"/>
    </location>
</feature>
<dbReference type="EMBL" id="GL377574">
    <property type="protein sequence ID" value="EFJ31177.1"/>
    <property type="molecule type" value="Genomic_DNA"/>
</dbReference>